<keyword evidence="12" id="KW-0966">Cell projection</keyword>
<dbReference type="Pfam" id="PF03256">
    <property type="entry name" value="ANAPC10"/>
    <property type="match status" value="1"/>
</dbReference>
<dbReference type="InterPro" id="IPR008979">
    <property type="entry name" value="Galactose-bd-like_sf"/>
</dbReference>
<dbReference type="FunFam" id="3.30.40.10:FF:000078">
    <property type="entry name" value="E3 ubiquitin-protein ligase MYCBP2 isoform X1"/>
    <property type="match status" value="1"/>
</dbReference>
<proteinExistence type="inferred from homology"/>
<dbReference type="SMART" id="SM00184">
    <property type="entry name" value="RING"/>
    <property type="match status" value="1"/>
</dbReference>
<evidence type="ECO:0000256" key="3">
    <source>
        <dbReference type="ARBA" id="ARBA00004906"/>
    </source>
</evidence>
<feature type="domain" description="DOC" evidence="16">
    <location>
        <begin position="1087"/>
        <end position="1266"/>
    </location>
</feature>
<name>A0A336LRN5_CULSO</name>
<organism evidence="17">
    <name type="scientific">Culicoides sonorensis</name>
    <name type="common">Biting midge</name>
    <dbReference type="NCBI Taxonomy" id="179676"/>
    <lineage>
        <taxon>Eukaryota</taxon>
        <taxon>Metazoa</taxon>
        <taxon>Ecdysozoa</taxon>
        <taxon>Arthropoda</taxon>
        <taxon>Hexapoda</taxon>
        <taxon>Insecta</taxon>
        <taxon>Pterygota</taxon>
        <taxon>Neoptera</taxon>
        <taxon>Endopterygota</taxon>
        <taxon>Diptera</taxon>
        <taxon>Nematocera</taxon>
        <taxon>Chironomoidea</taxon>
        <taxon>Ceratopogonidae</taxon>
        <taxon>Ceratopogoninae</taxon>
        <taxon>Culicoides</taxon>
        <taxon>Monoculicoides</taxon>
    </lineage>
</organism>
<evidence type="ECO:0000256" key="6">
    <source>
        <dbReference type="ARBA" id="ARBA00022679"/>
    </source>
</evidence>
<feature type="compositionally biased region" description="Basic and acidic residues" evidence="14">
    <location>
        <begin position="537"/>
        <end position="553"/>
    </location>
</feature>
<keyword evidence="8" id="KW-0677">Repeat</keyword>
<dbReference type="GO" id="GO:0005886">
    <property type="term" value="C:plasma membrane"/>
    <property type="evidence" value="ECO:0007669"/>
    <property type="project" value="TreeGrafter"/>
</dbReference>
<evidence type="ECO:0000256" key="14">
    <source>
        <dbReference type="SAM" id="MobiDB-lite"/>
    </source>
</evidence>
<evidence type="ECO:0000256" key="2">
    <source>
        <dbReference type="ARBA" id="ARBA00004489"/>
    </source>
</evidence>
<keyword evidence="9 13" id="KW-0863">Zinc-finger</keyword>
<comment type="catalytic activity">
    <reaction evidence="1">
        <text>[E2 ubiquitin-conjugating enzyme]-S-ubiquitinyl-L-cysteine + [acceptor protein]-L-threonine = [E2 ubiquitin-conjugating enzyme]-L-cysteine + [acceptor protein]-3-O-ubiquitinyl-L-threonine.</text>
        <dbReference type="EC" id="2.3.2.33"/>
    </reaction>
</comment>
<dbReference type="GO" id="GO:0007411">
    <property type="term" value="P:axon guidance"/>
    <property type="evidence" value="ECO:0007669"/>
    <property type="project" value="TreeGrafter"/>
</dbReference>
<evidence type="ECO:0000256" key="9">
    <source>
        <dbReference type="ARBA" id="ARBA00022771"/>
    </source>
</evidence>
<evidence type="ECO:0000256" key="13">
    <source>
        <dbReference type="PROSITE-ProRule" id="PRU00175"/>
    </source>
</evidence>
<comment type="subcellular location">
    <subcellularLocation>
        <location evidence="2">Cell projection</location>
        <location evidence="2">Axon</location>
    </subcellularLocation>
</comment>
<keyword evidence="10" id="KW-0833">Ubl conjugation pathway</keyword>
<dbReference type="CDD" id="cd16463">
    <property type="entry name" value="RING-H2_PHR"/>
    <property type="match status" value="1"/>
</dbReference>
<gene>
    <name evidence="17" type="primary">CSON001503</name>
</gene>
<evidence type="ECO:0000256" key="1">
    <source>
        <dbReference type="ARBA" id="ARBA00000333"/>
    </source>
</evidence>
<evidence type="ECO:0000256" key="12">
    <source>
        <dbReference type="ARBA" id="ARBA00023273"/>
    </source>
</evidence>
<feature type="region of interest" description="Disordered" evidence="14">
    <location>
        <begin position="537"/>
        <end position="562"/>
    </location>
</feature>
<keyword evidence="7" id="KW-0479">Metal-binding</keyword>
<keyword evidence="6" id="KW-0808">Transferase</keyword>
<dbReference type="InterPro" id="IPR001841">
    <property type="entry name" value="Znf_RING"/>
</dbReference>
<comment type="pathway">
    <text evidence="3">Protein modification; protein ubiquitination.</text>
</comment>
<dbReference type="InterPro" id="IPR013083">
    <property type="entry name" value="Znf_RING/FYVE/PHD"/>
</dbReference>
<dbReference type="SUPFAM" id="SSF57850">
    <property type="entry name" value="RING/U-box"/>
    <property type="match status" value="1"/>
</dbReference>
<comment type="similarity">
    <text evidence="4">Belongs to the RING-Cys relay (RCR) family.</text>
</comment>
<evidence type="ECO:0000259" key="15">
    <source>
        <dbReference type="PROSITE" id="PS50089"/>
    </source>
</evidence>
<evidence type="ECO:0000256" key="10">
    <source>
        <dbReference type="ARBA" id="ARBA00022786"/>
    </source>
</evidence>
<dbReference type="GO" id="GO:0099174">
    <property type="term" value="P:regulation of presynapse organization"/>
    <property type="evidence" value="ECO:0007669"/>
    <property type="project" value="UniProtKB-ARBA"/>
</dbReference>
<dbReference type="EMBL" id="UFQT01000123">
    <property type="protein sequence ID" value="SSX20455.1"/>
    <property type="molecule type" value="Genomic_DNA"/>
</dbReference>
<dbReference type="GO" id="GO:0008582">
    <property type="term" value="P:regulation of synaptic assembly at neuromuscular junction"/>
    <property type="evidence" value="ECO:0007669"/>
    <property type="project" value="TreeGrafter"/>
</dbReference>
<sequence length="2116" mass="238576">MKCYSDYSFEELRLFSFLEKKNSEVIRAVDCGDLRYNGTWTPSATGNYCLSLIIDDIVAEEVYKIEVIDWGAPPPLQKTTLKKVQPQNRLRKFMAKNSAGLRIRLHPTLQSEQVGMLKVNGIISFTDELENDDGMWLRLTTESIREHCSPNWFPSEAWCLQYNQHLDKTLLFPIIEADPLNIFETSNTDQGFAEVLNEPDLQLGPVVSAKSQSTYNDAKDSVVTEEKLLPVEFKDQSCDPKQWQTHQKKGSQSNISATIAGVVGEGAIKLQALQKWFKGDRGEGHEGMRQDYRRSESDAGIETGVQLLRNERSQSLFDEFKDETDPGQNGSPFKSNKSKLDKQAEDFARAFLKVTADLKEQQATDEPTMNNKDFGAGKILKRALSPSIAETLRTVFAAFLWHEGLIHDAMACASFLKFHPNISKDFSVLENIAETEVLTREQKAQQRHSLEIASAEAYLNMRPATLEALTKSGNCCVHNRKRRSVRTTIDETGTGIGLREKLTREILPPALKGLVYMWDQLCCNFIQLAETSTTDGKEKVKMKGSAEEKRSENNRTYQRNKKDDGSWCELCDIFLPIPVTYHMRIVHPGCGKSSNGKGYNSIGVYCEGWAGNCGEGGQGASSWYLMCENCREKYSLNGKKNLDFNHMSSNSLQLSYNSTLIRSELFQIMKENSLFLLELNTANKNFPNRSKSRSSGMFTIKEKSYHQHEAGDDYLDYISDASFDNVSVKAAKMAVTATFDSIWCPPDSLSCLETLGGKYGSDLPYHFFDINGLGDVEYDRTVFNDIHSDQFEQNLHMTQNKIPTTSKFHRSFSVEQGWLSQTTTIQNICRKPGEINEDDLHPGVVMRRKKNCTCGKNACDSVLLRHPSVNLKRLVPENVLSSNGSASIKLIQTSDHQNIDDSVNEDDLLAANSLLLRPSMLFILEVHDLKKLKCLMKKKVQKTIGSIYSLQALNWIIRSVTQTISLHDLMWWFVTALKSGTFHNNEGNHTHFSEDEQALEHPVSSNQIGGNICEVQSQSLHNLLQTIAELTLMLPSGSAIQKISIQCFGLKFKQSDHQFLHRCHVFANISKILSKSEEQNEENSMASVNFLASGLIQTEQSSVQLANLQDITDIFEITVSSRPAMVNSLIDNSTETFWESDEEDRNKPKLIEASQIKSNYVCKVVSVFIDNSRDISTRVSSMFVYGGQSLREMNFITTLDVDAVECAWIPIRIEDDSLTHFRLEFRGSENTLRVRQIKLLGYDIKGNKNPIDPKATSASYIQQLNCEIETLRVFRLLTSQVFGKLIVKSPGNGNLLATPRSRELSTIISPSAESLDLREHMVGILFSRSKLTHLQRQIIVHIVHAIQKETQRIREEWEAKVIIAAPTSESPEHEKTDSCESDNYIFELLSMVLALSGSGVGKSYLSHQHGLLRDLLTLLHTGSDRIQRQVTALFRRILSEITPEGFGLILGISKVPQTDYGIINENSEDFDMHKLGIIDIFLSVIAKSLQIQLKTQTKAHSKTKVITTVKLNHYNLLDGTEYRSKHSVDTNTKSKDTLTSQETEILNPRMVATMYSDLYQSSSSCQESFPDQYDQVDEKSRDDLAQIELKRIEEVNNFTNRWFMKGTIANKQAENMIHFFKDMINGKFGERWNLVAKAAIAECIINLTRLDENFRLPENCIKTPTIWLALASLCVLDKDHVKRLSSSQWSKTLETRPMCTNHDDGITPAIIECGTCGSLCGDCDRFLHLNRRTRSHYRTLCKEEEEAISVELHENCGRTKLFWLLALADSKTLKGMVEFRDGHSNILGNTSDTVGRCRFCGTTGNTGLLAVGNVCAEQQCQEYAAEACNKILSCGHFCNGIANEEKCLCLHSKCQRSSLTSAKQNEPKLTQDGDDMCMICFTEALSAQPSIQLNCGHVFHYRCCKQVLVKRWHGARITFGFAQCGICKSDIAHDALNDILEPIMTLKNDVKRKALMRLHYEGIKDTSSKDMAQFAMDKYAYYMCSQCDKAYYGGEVRCDQELGEKYDPKELVCGGCSDVSRAQICPKHGTDYLEYKCRYCCSVAIFFCFGTTHFCDVCHDDFQKLTNIPKNKLPQCPVGPKAKKLQGDECPLHIVHPPTGEEFALGCGICRNAQNF</sequence>
<dbReference type="EC" id="2.3.2.33" evidence="5"/>
<dbReference type="PROSITE" id="PS51284">
    <property type="entry name" value="DOC"/>
    <property type="match status" value="1"/>
</dbReference>
<feature type="compositionally biased region" description="Polar residues" evidence="14">
    <location>
        <begin position="326"/>
        <end position="335"/>
    </location>
</feature>
<dbReference type="PANTHER" id="PTHR45943">
    <property type="entry name" value="E3 UBIQUITIN-PROTEIN LIGASE MYCBP2"/>
    <property type="match status" value="1"/>
</dbReference>
<accession>A0A336LRN5</accession>
<feature type="region of interest" description="Disordered" evidence="14">
    <location>
        <begin position="320"/>
        <end position="339"/>
    </location>
</feature>
<dbReference type="Gene3D" id="2.60.120.260">
    <property type="entry name" value="Galactose-binding domain-like"/>
    <property type="match status" value="1"/>
</dbReference>
<dbReference type="GO" id="GO:0030424">
    <property type="term" value="C:axon"/>
    <property type="evidence" value="ECO:0007669"/>
    <property type="project" value="UniProtKB-SubCell"/>
</dbReference>
<dbReference type="PANTHER" id="PTHR45943:SF1">
    <property type="entry name" value="E3 UBIQUITIN-PROTEIN LIGASE MYCBP2"/>
    <property type="match status" value="1"/>
</dbReference>
<dbReference type="SUPFAM" id="SSF49785">
    <property type="entry name" value="Galactose-binding domain-like"/>
    <property type="match status" value="1"/>
</dbReference>
<evidence type="ECO:0000259" key="16">
    <source>
        <dbReference type="PROSITE" id="PS51284"/>
    </source>
</evidence>
<keyword evidence="11" id="KW-0862">Zinc</keyword>
<evidence type="ECO:0000256" key="11">
    <source>
        <dbReference type="ARBA" id="ARBA00022833"/>
    </source>
</evidence>
<dbReference type="PROSITE" id="PS50089">
    <property type="entry name" value="ZF_RING_2"/>
    <property type="match status" value="1"/>
</dbReference>
<reference evidence="17" key="1">
    <citation type="submission" date="2018-07" db="EMBL/GenBank/DDBJ databases">
        <authorList>
            <person name="Quirk P.G."/>
            <person name="Krulwich T.A."/>
        </authorList>
    </citation>
    <scope>NUCLEOTIDE SEQUENCE</scope>
</reference>
<dbReference type="VEuPathDB" id="VectorBase:CSON001503"/>
<dbReference type="GO" id="GO:0061630">
    <property type="term" value="F:ubiquitin protein ligase activity"/>
    <property type="evidence" value="ECO:0007669"/>
    <property type="project" value="UniProtKB-EC"/>
</dbReference>
<dbReference type="GO" id="GO:0008270">
    <property type="term" value="F:zinc ion binding"/>
    <property type="evidence" value="ECO:0007669"/>
    <property type="project" value="UniProtKB-KW"/>
</dbReference>
<feature type="domain" description="RING-type" evidence="15">
    <location>
        <begin position="1877"/>
        <end position="1928"/>
    </location>
</feature>
<dbReference type="Gene3D" id="3.30.40.10">
    <property type="entry name" value="Zinc/RING finger domain, C3HC4 (zinc finger)"/>
    <property type="match status" value="1"/>
</dbReference>
<evidence type="ECO:0000256" key="7">
    <source>
        <dbReference type="ARBA" id="ARBA00022723"/>
    </source>
</evidence>
<dbReference type="SMART" id="SM01337">
    <property type="entry name" value="APC10"/>
    <property type="match status" value="1"/>
</dbReference>
<dbReference type="GO" id="GO:0005634">
    <property type="term" value="C:nucleus"/>
    <property type="evidence" value="ECO:0007669"/>
    <property type="project" value="TreeGrafter"/>
</dbReference>
<evidence type="ECO:0000256" key="8">
    <source>
        <dbReference type="ARBA" id="ARBA00022737"/>
    </source>
</evidence>
<protein>
    <recommendedName>
        <fullName evidence="5">RCR-type E3 ubiquitin transferase</fullName>
        <ecNumber evidence="5">2.3.2.33</ecNumber>
    </recommendedName>
</protein>
<dbReference type="InterPro" id="IPR004939">
    <property type="entry name" value="APC_su10/DOC_dom"/>
</dbReference>
<evidence type="ECO:0000313" key="17">
    <source>
        <dbReference type="EMBL" id="SSX20455.1"/>
    </source>
</evidence>
<dbReference type="CDD" id="cd19799">
    <property type="entry name" value="Bbox2_MYCBP2"/>
    <property type="match status" value="1"/>
</dbReference>
<evidence type="ECO:0000256" key="4">
    <source>
        <dbReference type="ARBA" id="ARBA00005415"/>
    </source>
</evidence>
<dbReference type="OMA" id="TIAYCEN"/>
<evidence type="ECO:0000256" key="5">
    <source>
        <dbReference type="ARBA" id="ARBA00012249"/>
    </source>
</evidence>